<dbReference type="Pfam" id="PF04149">
    <property type="entry name" value="DUF397"/>
    <property type="match status" value="1"/>
</dbReference>
<proteinExistence type="predicted"/>
<feature type="domain" description="DUF397" evidence="1">
    <location>
        <begin position="6"/>
        <end position="57"/>
    </location>
</feature>
<accession>A0A1H1E2R2</accession>
<dbReference type="InterPro" id="IPR007278">
    <property type="entry name" value="DUF397"/>
</dbReference>
<dbReference type="EMBL" id="FNKO01000002">
    <property type="protein sequence ID" value="SDQ82890.1"/>
    <property type="molecule type" value="Genomic_DNA"/>
</dbReference>
<organism evidence="2 3">
    <name type="scientific">Actinopolyspora saharensis</name>
    <dbReference type="NCBI Taxonomy" id="995062"/>
    <lineage>
        <taxon>Bacteria</taxon>
        <taxon>Bacillati</taxon>
        <taxon>Actinomycetota</taxon>
        <taxon>Actinomycetes</taxon>
        <taxon>Actinopolysporales</taxon>
        <taxon>Actinopolysporaceae</taxon>
        <taxon>Actinopolyspora</taxon>
    </lineage>
</organism>
<evidence type="ECO:0000259" key="1">
    <source>
        <dbReference type="Pfam" id="PF04149"/>
    </source>
</evidence>
<reference evidence="3" key="1">
    <citation type="submission" date="2016-10" db="EMBL/GenBank/DDBJ databases">
        <authorList>
            <person name="Varghese N."/>
            <person name="Submissions S."/>
        </authorList>
    </citation>
    <scope>NUCLEOTIDE SEQUENCE [LARGE SCALE GENOMIC DNA]</scope>
    <source>
        <strain evidence="3">DSM 45459</strain>
    </source>
</reference>
<dbReference type="Proteomes" id="UP000199301">
    <property type="component" value="Unassembled WGS sequence"/>
</dbReference>
<dbReference type="AlphaFoldDB" id="A0A1H1E2R2"/>
<evidence type="ECO:0000313" key="2">
    <source>
        <dbReference type="EMBL" id="SDQ82890.1"/>
    </source>
</evidence>
<name>A0A1H1E2R2_9ACTN</name>
<keyword evidence="3" id="KW-1185">Reference proteome</keyword>
<dbReference type="RefSeq" id="WP_092523792.1">
    <property type="nucleotide sequence ID" value="NZ_FNKO01000002.1"/>
</dbReference>
<protein>
    <recommendedName>
        <fullName evidence="1">DUF397 domain-containing protein</fullName>
    </recommendedName>
</protein>
<dbReference type="STRING" id="995062.SAMN04489718_2344"/>
<sequence>MISNIHWRKSSRSTGGGNCVEVGFASAVVAVRDTKDRERGMLTVSPAAWANFVDGLKNAAPTPRHDR</sequence>
<evidence type="ECO:0000313" key="3">
    <source>
        <dbReference type="Proteomes" id="UP000199301"/>
    </source>
</evidence>
<gene>
    <name evidence="2" type="ORF">SAMN04489718_2344</name>
</gene>
<dbReference type="OrthoDB" id="4301277at2"/>